<proteinExistence type="predicted"/>
<dbReference type="GeneID" id="8303419"/>
<protein>
    <submittedName>
        <fullName evidence="2">Structural protein</fullName>
    </submittedName>
</protein>
<feature type="domain" description="Phage tail collar" evidence="1">
    <location>
        <begin position="36"/>
        <end position="94"/>
    </location>
</feature>
<dbReference type="Gene3D" id="3.90.1340.10">
    <property type="entry name" value="Phage tail collar domain"/>
    <property type="match status" value="1"/>
</dbReference>
<evidence type="ECO:0000313" key="2">
    <source>
        <dbReference type="EMBL" id="CAR63409.1"/>
    </source>
</evidence>
<dbReference type="SUPFAM" id="SSF88874">
    <property type="entry name" value="Receptor-binding domain of short tail fibre protein gp12"/>
    <property type="match status" value="1"/>
</dbReference>
<name>C7BVI0_9CAUD</name>
<dbReference type="EMBL" id="FM207411">
    <property type="protein sequence ID" value="CAR63409.1"/>
    <property type="molecule type" value="Genomic_DNA"/>
</dbReference>
<accession>C7BVI0</accession>
<keyword evidence="3" id="KW-1185">Reference proteome</keyword>
<dbReference type="RefSeq" id="YP_003097446.1">
    <property type="nucleotide sequence ID" value="NC_013085.1"/>
</dbReference>
<reference evidence="2 3" key="1">
    <citation type="journal article" date="2009" name="Environ. Microbiol.">
        <title>Comparative genomics of marine cyanomyoviruses reveals the widespread occurrence of Synechococcus host genes localized to a hyperplastic region: implications for mechanisms of cyanophage evolution.</title>
        <authorList>
            <person name="Millard A.D."/>
            <person name="Zwirglmaier K."/>
            <person name="Downey M.J."/>
            <person name="Mann N.H."/>
            <person name="Scanlan D.J."/>
        </authorList>
    </citation>
    <scope>NUCLEOTIDE SEQUENCE</scope>
</reference>
<sequence>MAAFLNQERAKVGTTTGTIIAFPKELDINDPAIGVGLNLLPAGYIRCDGSVYNENTYPALAQILGLGDACVFKQPDVTLNADQFQVPDLRSKFIRASSASDQGVINDNTVLSATGLTVEKSGVGVQVSSNVGSTAVVDLFGQFRIPALSEDLRGNVAFTRPRNPDEEIVPATAFQPHAHYTTTYRCRIKRRSGSDVFELNYYTNASTIGVGNWFDATDEQPACKFYAQSEVWNSGSYTSDGTGTTFEYYGICKGSCSGFDTSCLVPAGKSYPVDTTPEGPCYVNVVLLGQFEMGCASSSYTVGSNYVEGADGVGSDNVPLSGDNGYSHNQSLANVLPFDTSVDGTQPAFPQISNTVVTTEAFDYEDDPTQHTHNISYEISETNYTLNTSEFFVSTEGMEASVNIRTETDTKIDNLIAPFIMVDYLIKI</sequence>
<evidence type="ECO:0000259" key="1">
    <source>
        <dbReference type="Pfam" id="PF07484"/>
    </source>
</evidence>
<dbReference type="InterPro" id="IPR037053">
    <property type="entry name" value="Phage_tail_collar_dom_sf"/>
</dbReference>
<dbReference type="Pfam" id="PF07484">
    <property type="entry name" value="Collar"/>
    <property type="match status" value="1"/>
</dbReference>
<dbReference type="Proteomes" id="UP000001515">
    <property type="component" value="Segment"/>
</dbReference>
<evidence type="ECO:0000313" key="3">
    <source>
        <dbReference type="Proteomes" id="UP000001515"/>
    </source>
</evidence>
<dbReference type="KEGG" id="vg:8303419"/>
<gene>
    <name evidence="2" type="ORF">SRSM4_212</name>
</gene>
<dbReference type="InterPro" id="IPR011083">
    <property type="entry name" value="Phage_tail_collar_dom"/>
</dbReference>
<organism evidence="2 3">
    <name type="scientific">Synechococcus phage S-RSM4</name>
    <dbReference type="NCBI Taxonomy" id="555387"/>
    <lineage>
        <taxon>Viruses</taxon>
        <taxon>Duplodnaviria</taxon>
        <taxon>Heunggongvirae</taxon>
        <taxon>Uroviricota</taxon>
        <taxon>Caudoviricetes</taxon>
        <taxon>Pantevenvirales</taxon>
        <taxon>Kyanoviridae</taxon>
        <taxon>Gibbetvirus</taxon>
        <taxon>Gibbetvirus rsm4</taxon>
    </lineage>
</organism>
<dbReference type="OrthoDB" id="10330at10239"/>